<dbReference type="EMBL" id="UZAL01037613">
    <property type="protein sequence ID" value="VDP72205.1"/>
    <property type="molecule type" value="Genomic_DNA"/>
</dbReference>
<accession>A0A183PQV7</accession>
<organism evidence="1 2">
    <name type="scientific">Schistosoma mattheei</name>
    <dbReference type="NCBI Taxonomy" id="31246"/>
    <lineage>
        <taxon>Eukaryota</taxon>
        <taxon>Metazoa</taxon>
        <taxon>Spiralia</taxon>
        <taxon>Lophotrochozoa</taxon>
        <taxon>Platyhelminthes</taxon>
        <taxon>Trematoda</taxon>
        <taxon>Digenea</taxon>
        <taxon>Strigeidida</taxon>
        <taxon>Schistosomatoidea</taxon>
        <taxon>Schistosomatidae</taxon>
        <taxon>Schistosoma</taxon>
    </lineage>
</organism>
<keyword evidence="2" id="KW-1185">Reference proteome</keyword>
<gene>
    <name evidence="1" type="ORF">SMTD_LOCUS16745</name>
</gene>
<name>A0A183PQV7_9TREM</name>
<dbReference type="AlphaFoldDB" id="A0A183PQV7"/>
<reference evidence="1 2" key="1">
    <citation type="submission" date="2018-11" db="EMBL/GenBank/DDBJ databases">
        <authorList>
            <consortium name="Pathogen Informatics"/>
        </authorList>
    </citation>
    <scope>NUCLEOTIDE SEQUENCE [LARGE SCALE GENOMIC DNA]</scope>
    <source>
        <strain>Denwood</strain>
        <strain evidence="2">Zambia</strain>
    </source>
</reference>
<evidence type="ECO:0000313" key="1">
    <source>
        <dbReference type="EMBL" id="VDP72205.1"/>
    </source>
</evidence>
<dbReference type="Proteomes" id="UP000269396">
    <property type="component" value="Unassembled WGS sequence"/>
</dbReference>
<protein>
    <submittedName>
        <fullName evidence="1">Uncharacterized protein</fullName>
    </submittedName>
</protein>
<evidence type="ECO:0000313" key="2">
    <source>
        <dbReference type="Proteomes" id="UP000269396"/>
    </source>
</evidence>
<sequence length="86" mass="9596">MTIVLILTELVLLFITQQDLQYNTACTNLIAIDGDDLEDVKTFTHLGSIIDEQDGFDAHVKARIGKTRAVSTTEEHLELKATVDQH</sequence>
<proteinExistence type="predicted"/>